<dbReference type="InterPro" id="IPR007421">
    <property type="entry name" value="Schlafen_AlbA_2_dom"/>
</dbReference>
<dbReference type="Pfam" id="PF08279">
    <property type="entry name" value="HTH_11"/>
    <property type="match status" value="1"/>
</dbReference>
<dbReference type="InterPro" id="IPR038475">
    <property type="entry name" value="RecG_C_sf"/>
</dbReference>
<dbReference type="Gene3D" id="3.30.565.60">
    <property type="match status" value="1"/>
</dbReference>
<keyword evidence="5" id="KW-1185">Reference proteome</keyword>
<evidence type="ECO:0000313" key="5">
    <source>
        <dbReference type="Proteomes" id="UP000289792"/>
    </source>
</evidence>
<dbReference type="RefSeq" id="WP_129016552.1">
    <property type="nucleotide sequence ID" value="NZ_SDDZ01000003.1"/>
</dbReference>
<keyword evidence="1" id="KW-0805">Transcription regulation</keyword>
<dbReference type="PROSITE" id="PS51000">
    <property type="entry name" value="HTH_DEOR_2"/>
    <property type="match status" value="1"/>
</dbReference>
<keyword evidence="2" id="KW-0804">Transcription</keyword>
<name>A0A4Q0XHU4_9FLAO</name>
<organism evidence="4 5">
    <name type="scientific">Gelidibacter gilvus</name>
    <dbReference type="NCBI Taxonomy" id="59602"/>
    <lineage>
        <taxon>Bacteria</taxon>
        <taxon>Pseudomonadati</taxon>
        <taxon>Bacteroidota</taxon>
        <taxon>Flavobacteriia</taxon>
        <taxon>Flavobacteriales</taxon>
        <taxon>Flavobacteriaceae</taxon>
        <taxon>Gelidibacter</taxon>
    </lineage>
</organism>
<comment type="caution">
    <text evidence="4">The sequence shown here is derived from an EMBL/GenBank/DDBJ whole genome shotgun (WGS) entry which is preliminary data.</text>
</comment>
<dbReference type="InterPro" id="IPR036390">
    <property type="entry name" value="WH_DNA-bd_sf"/>
</dbReference>
<feature type="domain" description="HTH deoR-type" evidence="3">
    <location>
        <begin position="413"/>
        <end position="472"/>
    </location>
</feature>
<dbReference type="OrthoDB" id="9807907at2"/>
<dbReference type="InterPro" id="IPR001034">
    <property type="entry name" value="DeoR_HTH"/>
</dbReference>
<dbReference type="Gene3D" id="1.10.10.10">
    <property type="entry name" value="Winged helix-like DNA-binding domain superfamily/Winged helix DNA-binding domain"/>
    <property type="match status" value="1"/>
</dbReference>
<evidence type="ECO:0000313" key="4">
    <source>
        <dbReference type="EMBL" id="RXJ50433.1"/>
    </source>
</evidence>
<accession>A0A4Q0XHU4</accession>
<proteinExistence type="predicted"/>
<dbReference type="PANTHER" id="PTHR30595:SF6">
    <property type="entry name" value="SCHLAFEN ALBA-2 DOMAIN-CONTAINING PROTEIN"/>
    <property type="match status" value="1"/>
</dbReference>
<evidence type="ECO:0000259" key="3">
    <source>
        <dbReference type="PROSITE" id="PS51000"/>
    </source>
</evidence>
<protein>
    <submittedName>
        <fullName evidence="4">HTH domain-containing protein</fullName>
    </submittedName>
</protein>
<dbReference type="GO" id="GO:0003700">
    <property type="term" value="F:DNA-binding transcription factor activity"/>
    <property type="evidence" value="ECO:0007669"/>
    <property type="project" value="InterPro"/>
</dbReference>
<dbReference type="InterPro" id="IPR036388">
    <property type="entry name" value="WH-like_DNA-bd_sf"/>
</dbReference>
<dbReference type="Proteomes" id="UP000289792">
    <property type="component" value="Unassembled WGS sequence"/>
</dbReference>
<dbReference type="SUPFAM" id="SSF46785">
    <property type="entry name" value="Winged helix' DNA-binding domain"/>
    <property type="match status" value="1"/>
</dbReference>
<dbReference type="InterPro" id="IPR038461">
    <property type="entry name" value="Schlafen_AlbA_2_dom_sf"/>
</dbReference>
<reference evidence="4 5" key="1">
    <citation type="submission" date="2019-01" db="EMBL/GenBank/DDBJ databases">
        <title>Genome sequence of the Antarctic species Gelidibacter gilvus ACAM 158(T).</title>
        <authorList>
            <person name="Bowman J.P."/>
        </authorList>
    </citation>
    <scope>NUCLEOTIDE SEQUENCE [LARGE SCALE GENOMIC DNA]</scope>
    <source>
        <strain evidence="4 5">IC158</strain>
    </source>
</reference>
<evidence type="ECO:0000256" key="1">
    <source>
        <dbReference type="ARBA" id="ARBA00023015"/>
    </source>
</evidence>
<dbReference type="Pfam" id="PF13749">
    <property type="entry name" value="HATPase_c_4"/>
    <property type="match status" value="1"/>
</dbReference>
<dbReference type="Gene3D" id="3.30.950.30">
    <property type="entry name" value="Schlafen, AAA domain"/>
    <property type="match status" value="1"/>
</dbReference>
<evidence type="ECO:0000256" key="2">
    <source>
        <dbReference type="ARBA" id="ARBA00023163"/>
    </source>
</evidence>
<gene>
    <name evidence="4" type="ORF">ESZ48_06595</name>
</gene>
<dbReference type="InterPro" id="IPR013196">
    <property type="entry name" value="HTH_11"/>
</dbReference>
<sequence>MSLKDIIKQPEGRRLEFKEAIPTKAELGKTIVAFSNDAGGVLYLGVRDEPREVVGIPEDDLMSVEEQVSNIIHDNCNPVIIPNISSVVFEDKYLLKVEIFRGSNLPYYLKTAGKKEGTFIRVGSSNRKATDEIIAELERQKRNTSFDAELIFDKPLDEINIESFTAFYEEKTDEKLEKNTLKKLQLINTYQDEEKATQALVLFSDDPLRNEMFPYAKIECARFKGTTTDEFIDQKTIDSNIALQAEAAYDFVLRHINKGATVKGVYTETRWEYPVIAIREAIRNAIVHRDYSLSGKDIKVAIYDDMIEITSPGTLLPSIDFTEMESRQSDIRNKVIAPIFKRLGIIDQWGNGLKLIAKDLKEYPEIGFEWFEKGLQFQVQFIKKNYIAPKEDKGFGFLVDEYNLDINEIEDNIGERALVILKIVSENSKVTLAELAEIIGVAERTINRDIKELTDKKYLDREGSRKTGDWIIVKQE</sequence>
<dbReference type="Pfam" id="PF04326">
    <property type="entry name" value="SLFN_AlbA_2"/>
    <property type="match status" value="1"/>
</dbReference>
<dbReference type="EMBL" id="SDDZ01000003">
    <property type="protein sequence ID" value="RXJ50433.1"/>
    <property type="molecule type" value="Genomic_DNA"/>
</dbReference>
<dbReference type="PANTHER" id="PTHR30595">
    <property type="entry name" value="GLPR-RELATED TRANSCRIPTIONAL REPRESSOR"/>
    <property type="match status" value="1"/>
</dbReference>
<dbReference type="AlphaFoldDB" id="A0A4Q0XHU4"/>